<dbReference type="PANTHER" id="PTHR15157:SF5">
    <property type="entry name" value="UV RADIATION RESISTANCE-ASSOCIATED GENE PROTEIN"/>
    <property type="match status" value="1"/>
</dbReference>
<dbReference type="GO" id="GO:0000323">
    <property type="term" value="C:lytic vacuole"/>
    <property type="evidence" value="ECO:0007669"/>
    <property type="project" value="TreeGrafter"/>
</dbReference>
<protein>
    <submittedName>
        <fullName evidence="2">Uncharacterized protein</fullName>
    </submittedName>
</protein>
<dbReference type="GO" id="GO:0005768">
    <property type="term" value="C:endosome"/>
    <property type="evidence" value="ECO:0007669"/>
    <property type="project" value="TreeGrafter"/>
</dbReference>
<dbReference type="PANTHER" id="PTHR15157">
    <property type="entry name" value="UV RADIATION RESISTANCE-ASSOCIATED GENE PROTEIN"/>
    <property type="match status" value="1"/>
</dbReference>
<dbReference type="GO" id="GO:0032991">
    <property type="term" value="C:protein-containing complex"/>
    <property type="evidence" value="ECO:0007669"/>
    <property type="project" value="UniProtKB-ARBA"/>
</dbReference>
<proteinExistence type="predicted"/>
<name>A0A8K1CCH0_PYTOL</name>
<evidence type="ECO:0000313" key="2">
    <source>
        <dbReference type="EMBL" id="TMW60849.1"/>
    </source>
</evidence>
<organism evidence="2 3">
    <name type="scientific">Pythium oligandrum</name>
    <name type="common">Mycoparasitic fungus</name>
    <dbReference type="NCBI Taxonomy" id="41045"/>
    <lineage>
        <taxon>Eukaryota</taxon>
        <taxon>Sar</taxon>
        <taxon>Stramenopiles</taxon>
        <taxon>Oomycota</taxon>
        <taxon>Peronosporomycetes</taxon>
        <taxon>Pythiales</taxon>
        <taxon>Pythiaceae</taxon>
        <taxon>Pythium</taxon>
    </lineage>
</organism>
<keyword evidence="1" id="KW-0175">Coiled coil</keyword>
<sequence>MERSECALCGCQRSVFTCARCTSDMLQQRRTMLMALQADVAVLRKKAEFALNSKNGLVDAEHRLDACMKRVEAMADKVMKTREKLCSERIALVERTTVFERRSERVEQDQHRLDQEQLIVKQLHEPVLECLDLQISWADENVAHVRGDKIRELFSLFGLVPEPQQSPEDPQAPYKNRGHRPHFRTIALLPLPISGRYEVMPPEVVAGALGKIIHLLTLIAKHVRATYPHPMVYNGSFSTIGNTNEGAGCHTLYPDGSVGFDRGVAMLHENVVYLGSTQGIPEHKLHRSDLLGNLLQIYQSPALGTLAEHVTPAETPDDGSIMGQSAFFVDSQSLTTSTVILPDYSMMKR</sequence>
<dbReference type="Pfam" id="PF10186">
    <property type="entry name" value="ATG14"/>
    <property type="match status" value="1"/>
</dbReference>
<keyword evidence="3" id="KW-1185">Reference proteome</keyword>
<evidence type="ECO:0000313" key="3">
    <source>
        <dbReference type="Proteomes" id="UP000794436"/>
    </source>
</evidence>
<reference evidence="2" key="1">
    <citation type="submission" date="2019-03" db="EMBL/GenBank/DDBJ databases">
        <title>Long read genome sequence of the mycoparasitic Pythium oligandrum ATCC 38472 isolated from sugarbeet rhizosphere.</title>
        <authorList>
            <person name="Gaulin E."/>
        </authorList>
    </citation>
    <scope>NUCLEOTIDE SEQUENCE</scope>
    <source>
        <strain evidence="2">ATCC 38472_TT</strain>
    </source>
</reference>
<dbReference type="InterPro" id="IPR018791">
    <property type="entry name" value="UV_resistance/autophagy_Atg14"/>
</dbReference>
<dbReference type="AlphaFoldDB" id="A0A8K1CCH0"/>
<comment type="caution">
    <text evidence="2">The sequence shown here is derived from an EMBL/GenBank/DDBJ whole genome shotgun (WGS) entry which is preliminary data.</text>
</comment>
<accession>A0A8K1CCH0</accession>
<dbReference type="EMBL" id="SPLM01000108">
    <property type="protein sequence ID" value="TMW60849.1"/>
    <property type="molecule type" value="Genomic_DNA"/>
</dbReference>
<dbReference type="GO" id="GO:0035493">
    <property type="term" value="P:SNARE complex assembly"/>
    <property type="evidence" value="ECO:0007669"/>
    <property type="project" value="TreeGrafter"/>
</dbReference>
<dbReference type="GO" id="GO:0000149">
    <property type="term" value="F:SNARE binding"/>
    <property type="evidence" value="ECO:0007669"/>
    <property type="project" value="TreeGrafter"/>
</dbReference>
<gene>
    <name evidence="2" type="ORF">Poli38472_000891</name>
</gene>
<dbReference type="Proteomes" id="UP000794436">
    <property type="component" value="Unassembled WGS sequence"/>
</dbReference>
<dbReference type="OrthoDB" id="72772at2759"/>
<evidence type="ECO:0000256" key="1">
    <source>
        <dbReference type="ARBA" id="ARBA00023054"/>
    </source>
</evidence>